<dbReference type="Proteomes" id="UP000002931">
    <property type="component" value="Unassembled WGS sequence"/>
</dbReference>
<protein>
    <submittedName>
        <fullName evidence="1">Uncharacterized protein</fullName>
    </submittedName>
</protein>
<comment type="caution">
    <text evidence="1">The sequence shown here is derived from an EMBL/GenBank/DDBJ whole genome shotgun (WGS) entry which is preliminary data.</text>
</comment>
<organism evidence="1 2">
    <name type="scientific">Maritimibacter alkaliphilus HTCC2654</name>
    <dbReference type="NCBI Taxonomy" id="314271"/>
    <lineage>
        <taxon>Bacteria</taxon>
        <taxon>Pseudomonadati</taxon>
        <taxon>Pseudomonadota</taxon>
        <taxon>Alphaproteobacteria</taxon>
        <taxon>Rhodobacterales</taxon>
        <taxon>Roseobacteraceae</taxon>
        <taxon>Maritimibacter</taxon>
    </lineage>
</organism>
<dbReference type="STRING" id="314271.RB2654_16411"/>
<dbReference type="HOGENOM" id="CLU_171754_0_0_5"/>
<name>A3VBD7_9RHOB</name>
<evidence type="ECO:0000313" key="1">
    <source>
        <dbReference type="EMBL" id="EAQ14270.1"/>
    </source>
</evidence>
<keyword evidence="2" id="KW-1185">Reference proteome</keyword>
<dbReference type="EMBL" id="AAMT01000002">
    <property type="protein sequence ID" value="EAQ14270.1"/>
    <property type="molecule type" value="Genomic_DNA"/>
</dbReference>
<reference evidence="1 2" key="1">
    <citation type="journal article" date="2010" name="J. Bacteriol.">
        <title>Genome sequences of Pelagibaca bermudensis HTCC2601T and Maritimibacter alkaliphilus HTCC2654T, the type strains of two marine Roseobacter genera.</title>
        <authorList>
            <person name="Thrash J.C."/>
            <person name="Cho J.C."/>
            <person name="Ferriera S."/>
            <person name="Johnson J."/>
            <person name="Vergin K.L."/>
            <person name="Giovannoni S.J."/>
        </authorList>
    </citation>
    <scope>NUCLEOTIDE SEQUENCE [LARGE SCALE GENOMIC DNA]</scope>
    <source>
        <strain evidence="1 2">HTCC2654</strain>
    </source>
</reference>
<dbReference type="AlphaFoldDB" id="A3VBD7"/>
<accession>A3VBD7</accession>
<sequence>MRIDLFPQLRYDDLTIEVSGETIILNGTAIDLSDIPTGGTMPLYARDETGDFLFGPNGDVTILIDCPWICGDIHRDATGELIVPVTLPHLAEASEARRFPEPITVATDGPVALPE</sequence>
<dbReference type="RefSeq" id="WP_008333574.1">
    <property type="nucleotide sequence ID" value="NZ_CH902578.1"/>
</dbReference>
<dbReference type="OrthoDB" id="8373799at2"/>
<proteinExistence type="predicted"/>
<gene>
    <name evidence="1" type="ORF">RB2654_16411</name>
</gene>
<evidence type="ECO:0000313" key="2">
    <source>
        <dbReference type="Proteomes" id="UP000002931"/>
    </source>
</evidence>